<comment type="caution">
    <text evidence="4">The sequence shown here is derived from an EMBL/GenBank/DDBJ whole genome shotgun (WGS) entry which is preliminary data.</text>
</comment>
<keyword evidence="2" id="KW-0408">Iron</keyword>
<dbReference type="InterPro" id="IPR017972">
    <property type="entry name" value="Cyt_P450_CS"/>
</dbReference>
<evidence type="ECO:0000256" key="3">
    <source>
        <dbReference type="SAM" id="MobiDB-lite"/>
    </source>
</evidence>
<protein>
    <submittedName>
        <fullName evidence="4">Cytochrome P450</fullName>
    </submittedName>
</protein>
<dbReference type="Pfam" id="PF00067">
    <property type="entry name" value="p450"/>
    <property type="match status" value="1"/>
</dbReference>
<sequence>MTDVDLADADLHVGDRPHEVFRHLRDNDPLYWNPDGKEPGFWSVTRYEDCVKVQKDPRTFSSNQTNTLGPHRNTGDQGSGKMINTTDPPRHTELRKLVNKCFTPRAIAALEPYLRSVVKDVFADALERRDCDFATVVAALPVAGISALLDVPREDWDLMLRLTSTAFGSHDSEYQMTSDVRANAAQAHGQLLLYCQGLVEKRRRSPGDDIVSLLARSQDAGVLTEEECLLFFDVLMLGGNETTRHAAVGGLLAFMEHPDQWERLRKERELMPNAVGELLRWTSPSRHVLRRAVRETELHGKTIRPGQDVVIWHTSANRDERVFDAPEVFDVGRPRSSRNGHVAFGSGPHFCLGAALAELELTVFLDELVSSVSGAELLAPPDHLRSPVINGVKHVQVRLHPMG</sequence>
<evidence type="ECO:0000313" key="5">
    <source>
        <dbReference type="Proteomes" id="UP001499930"/>
    </source>
</evidence>
<evidence type="ECO:0000256" key="1">
    <source>
        <dbReference type="ARBA" id="ARBA00010617"/>
    </source>
</evidence>
<dbReference type="PRINTS" id="PR00359">
    <property type="entry name" value="BP450"/>
</dbReference>
<dbReference type="SUPFAM" id="SSF48264">
    <property type="entry name" value="Cytochrome P450"/>
    <property type="match status" value="1"/>
</dbReference>
<keyword evidence="2" id="KW-0503">Monooxygenase</keyword>
<keyword evidence="2" id="KW-0560">Oxidoreductase</keyword>
<evidence type="ECO:0000256" key="2">
    <source>
        <dbReference type="RuleBase" id="RU000461"/>
    </source>
</evidence>
<dbReference type="Proteomes" id="UP001499930">
    <property type="component" value="Unassembled WGS sequence"/>
</dbReference>
<dbReference type="InterPro" id="IPR036396">
    <property type="entry name" value="Cyt_P450_sf"/>
</dbReference>
<gene>
    <name evidence="4" type="ORF">GCM10017559_05330</name>
</gene>
<dbReference type="PANTHER" id="PTHR46696">
    <property type="entry name" value="P450, PUTATIVE (EUROFUNG)-RELATED"/>
    <property type="match status" value="1"/>
</dbReference>
<dbReference type="Gene3D" id="1.10.630.10">
    <property type="entry name" value="Cytochrome P450"/>
    <property type="match status" value="1"/>
</dbReference>
<dbReference type="RefSeq" id="WP_344887662.1">
    <property type="nucleotide sequence ID" value="NZ_BAAAWD010000003.1"/>
</dbReference>
<reference evidence="4 5" key="1">
    <citation type="journal article" date="2019" name="Int. J. Syst. Evol. Microbiol.">
        <title>The Global Catalogue of Microorganisms (GCM) 10K type strain sequencing project: providing services to taxonomists for standard genome sequencing and annotation.</title>
        <authorList>
            <consortium name="The Broad Institute Genomics Platform"/>
            <consortium name="The Broad Institute Genome Sequencing Center for Infectious Disease"/>
            <person name="Wu L."/>
            <person name="Ma J."/>
        </authorList>
    </citation>
    <scope>NUCLEOTIDE SEQUENCE [LARGE SCALE GENOMIC DNA]</scope>
    <source>
        <strain evidence="4 5">JCM 3106</strain>
    </source>
</reference>
<feature type="region of interest" description="Disordered" evidence="3">
    <location>
        <begin position="58"/>
        <end position="89"/>
    </location>
</feature>
<proteinExistence type="inferred from homology"/>
<dbReference type="CDD" id="cd11033">
    <property type="entry name" value="CYP142-like"/>
    <property type="match status" value="1"/>
</dbReference>
<dbReference type="EMBL" id="BAAAWD010000003">
    <property type="protein sequence ID" value="GAA2988405.1"/>
    <property type="molecule type" value="Genomic_DNA"/>
</dbReference>
<dbReference type="InterPro" id="IPR002397">
    <property type="entry name" value="Cyt_P450_B"/>
</dbReference>
<evidence type="ECO:0000313" key="4">
    <source>
        <dbReference type="EMBL" id="GAA2988405.1"/>
    </source>
</evidence>
<dbReference type="PROSITE" id="PS00086">
    <property type="entry name" value="CYTOCHROME_P450"/>
    <property type="match status" value="1"/>
</dbReference>
<comment type="similarity">
    <text evidence="1 2">Belongs to the cytochrome P450 family.</text>
</comment>
<keyword evidence="2" id="KW-0479">Metal-binding</keyword>
<dbReference type="PANTHER" id="PTHR46696:SF4">
    <property type="entry name" value="BIOTIN BIOSYNTHESIS CYTOCHROME P450"/>
    <property type="match status" value="1"/>
</dbReference>
<accession>A0ABN3XT46</accession>
<feature type="compositionally biased region" description="Polar residues" evidence="3">
    <location>
        <begin position="59"/>
        <end position="68"/>
    </location>
</feature>
<dbReference type="InterPro" id="IPR001128">
    <property type="entry name" value="Cyt_P450"/>
</dbReference>
<organism evidence="4 5">
    <name type="scientific">Streptosporangium longisporum</name>
    <dbReference type="NCBI Taxonomy" id="46187"/>
    <lineage>
        <taxon>Bacteria</taxon>
        <taxon>Bacillati</taxon>
        <taxon>Actinomycetota</taxon>
        <taxon>Actinomycetes</taxon>
        <taxon>Streptosporangiales</taxon>
        <taxon>Streptosporangiaceae</taxon>
        <taxon>Streptosporangium</taxon>
    </lineage>
</organism>
<keyword evidence="2" id="KW-0349">Heme</keyword>
<name>A0ABN3XT46_9ACTN</name>
<keyword evidence="5" id="KW-1185">Reference proteome</keyword>